<dbReference type="NCBIfam" id="NF010279">
    <property type="entry name" value="PRK13723.1"/>
    <property type="match status" value="1"/>
</dbReference>
<feature type="coiled-coil region" evidence="1">
    <location>
        <begin position="392"/>
        <end position="426"/>
    </location>
</feature>
<accession>A0ABS0EAK2</accession>
<organism evidence="3 4">
    <name type="scientific">Rahnella laticis</name>
    <dbReference type="NCBI Taxonomy" id="2787622"/>
    <lineage>
        <taxon>Bacteria</taxon>
        <taxon>Pseudomonadati</taxon>
        <taxon>Pseudomonadota</taxon>
        <taxon>Gammaproteobacteria</taxon>
        <taxon>Enterobacterales</taxon>
        <taxon>Yersiniaceae</taxon>
        <taxon>Rahnella</taxon>
    </lineage>
</organism>
<feature type="signal peptide" evidence="2">
    <location>
        <begin position="1"/>
        <end position="20"/>
    </location>
</feature>
<dbReference type="RefSeq" id="WP_195815964.1">
    <property type="nucleotide sequence ID" value="NZ_JADOBI010000013.1"/>
</dbReference>
<dbReference type="Proteomes" id="UP000636811">
    <property type="component" value="Unassembled WGS sequence"/>
</dbReference>
<evidence type="ECO:0000313" key="4">
    <source>
        <dbReference type="Proteomes" id="UP000636811"/>
    </source>
</evidence>
<dbReference type="Pfam" id="PF06122">
    <property type="entry name" value="TraH"/>
    <property type="match status" value="1"/>
</dbReference>
<comment type="caution">
    <text evidence="3">The sequence shown here is derived from an EMBL/GenBank/DDBJ whole genome shotgun (WGS) entry which is preliminary data.</text>
</comment>
<keyword evidence="4" id="KW-1185">Reference proteome</keyword>
<reference evidence="3 4" key="1">
    <citation type="submission" date="2020-11" db="EMBL/GenBank/DDBJ databases">
        <title>Taxonomic investigation of Rahnella strains.</title>
        <authorList>
            <person name="Lee S.D."/>
        </authorList>
    </citation>
    <scope>NUCLEOTIDE SEQUENCE [LARGE SCALE GENOMIC DNA]</scope>
    <source>
        <strain evidence="3 4">SAP-17</strain>
    </source>
</reference>
<dbReference type="EMBL" id="JADOBI010000013">
    <property type="protein sequence ID" value="MBF7982112.1"/>
    <property type="molecule type" value="Genomic_DNA"/>
</dbReference>
<proteinExistence type="predicted"/>
<evidence type="ECO:0000256" key="1">
    <source>
        <dbReference type="SAM" id="Coils"/>
    </source>
</evidence>
<name>A0ABS0EAK2_9GAMM</name>
<dbReference type="InterPro" id="IPR010927">
    <property type="entry name" value="T4SS_TraH"/>
</dbReference>
<feature type="chain" id="PRO_5045165576" evidence="2">
    <location>
        <begin position="21"/>
        <end position="451"/>
    </location>
</feature>
<keyword evidence="1" id="KW-0175">Coiled coil</keyword>
<gene>
    <name evidence="3" type="ORF">IV433_22130</name>
</gene>
<sequence length="451" mass="49069">MKRATLTCLIGLLFASPAYADVNSDMNNFFGKLGFDGNTSRPQVWQGQAAGYASGGSMYMRTSVRQIQMVSLSLPSMSAGCGGIDAYLGSFSHINGEELQRFVKQIMGNAAGYFFDLALQTTVPEMKQAKDFLQKLASDVNSANMSSCQAAQGIVGGLFPRTAVSQKKVCQDIAGESNLFSDWAASQQGCTVGGSYDSVTNKASDKTKDQVMKNKNVMWDAIKEKGMFSSNQTLAEFAMSLTGSLIYDANGQIKILSPITTNEDVLKAMMNGGNATIYACDSSDLCLNPRLTSITISATNSMNGQVIALLKSIQNKAVTDDPLSVAEKGFLEATSIPVLRYLVDPLSVNIGPAVVYQLADYIGYDIMMQYMNEMIKQVRTLIGGKSYPGEVADQLDKSLTQATTLIAELQTRVQIKQDALMAVERQMSYLRQQVSSRLIQRYQGNYRYTGE</sequence>
<evidence type="ECO:0000313" key="3">
    <source>
        <dbReference type="EMBL" id="MBF7982112.1"/>
    </source>
</evidence>
<protein>
    <submittedName>
        <fullName evidence="3">Conjugal transfer protein TraH</fullName>
    </submittedName>
</protein>
<evidence type="ECO:0000256" key="2">
    <source>
        <dbReference type="SAM" id="SignalP"/>
    </source>
</evidence>
<keyword evidence="2" id="KW-0732">Signal</keyword>